<evidence type="ECO:0000259" key="1">
    <source>
        <dbReference type="Pfam" id="PF16571"/>
    </source>
</evidence>
<dbReference type="EMBL" id="BAABAU010000001">
    <property type="protein sequence ID" value="GAA4266256.1"/>
    <property type="molecule type" value="Genomic_DNA"/>
</dbReference>
<name>A0ABP8E207_9MICO</name>
<dbReference type="InterPro" id="IPR032330">
    <property type="entry name" value="EF-G-binding_C"/>
</dbReference>
<dbReference type="Pfam" id="PF16571">
    <property type="entry name" value="FBP_C"/>
    <property type="match status" value="1"/>
</dbReference>
<gene>
    <name evidence="2" type="ORF">GCM10022256_18680</name>
</gene>
<feature type="domain" description="Elongation factor G-binding protein C-terminal treble-clef zinc-finger" evidence="1">
    <location>
        <begin position="9"/>
        <end position="161"/>
    </location>
</feature>
<organism evidence="2 3">
    <name type="scientific">Frondihabitans peucedani</name>
    <dbReference type="NCBI Taxonomy" id="598626"/>
    <lineage>
        <taxon>Bacteria</taxon>
        <taxon>Bacillati</taxon>
        <taxon>Actinomycetota</taxon>
        <taxon>Actinomycetes</taxon>
        <taxon>Micrococcales</taxon>
        <taxon>Microbacteriaceae</taxon>
        <taxon>Frondihabitans</taxon>
    </lineage>
</organism>
<accession>A0ABP8E207</accession>
<evidence type="ECO:0000313" key="2">
    <source>
        <dbReference type="EMBL" id="GAA4266256.1"/>
    </source>
</evidence>
<sequence>MLPLTDQTIRASLVNASRRESSDLTLPPGFDDLPWSDLDYLGWRDPRLGKRSYVVVPGDDGAAPTGILLREADARPGVRAQCAWCQDVTLPNDVVFFSAKRRGPAGRNGDTVGTLVCASFECSANVRRAVPPAYLGFDVDAAREERIAALRARASAFAARV</sequence>
<keyword evidence="3" id="KW-1185">Reference proteome</keyword>
<comment type="caution">
    <text evidence="2">The sequence shown here is derived from an EMBL/GenBank/DDBJ whole genome shotgun (WGS) entry which is preliminary data.</text>
</comment>
<dbReference type="RefSeq" id="WP_344795314.1">
    <property type="nucleotide sequence ID" value="NZ_BAABAU010000001.1"/>
</dbReference>
<reference evidence="3" key="1">
    <citation type="journal article" date="2019" name="Int. J. Syst. Evol. Microbiol.">
        <title>The Global Catalogue of Microorganisms (GCM) 10K type strain sequencing project: providing services to taxonomists for standard genome sequencing and annotation.</title>
        <authorList>
            <consortium name="The Broad Institute Genomics Platform"/>
            <consortium name="The Broad Institute Genome Sequencing Center for Infectious Disease"/>
            <person name="Wu L."/>
            <person name="Ma J."/>
        </authorList>
    </citation>
    <scope>NUCLEOTIDE SEQUENCE [LARGE SCALE GENOMIC DNA]</scope>
    <source>
        <strain evidence="3">JCM 17442</strain>
    </source>
</reference>
<evidence type="ECO:0000313" key="3">
    <source>
        <dbReference type="Proteomes" id="UP001501594"/>
    </source>
</evidence>
<dbReference type="Proteomes" id="UP001501594">
    <property type="component" value="Unassembled WGS sequence"/>
</dbReference>
<proteinExistence type="predicted"/>
<protein>
    <submittedName>
        <fullName evidence="2">FBP domain-containing protein</fullName>
    </submittedName>
</protein>